<keyword evidence="3" id="KW-1003">Cell membrane</keyword>
<evidence type="ECO:0000256" key="2">
    <source>
        <dbReference type="ARBA" id="ARBA00022448"/>
    </source>
</evidence>
<feature type="transmembrane region" description="Helical" evidence="7">
    <location>
        <begin position="191"/>
        <end position="216"/>
    </location>
</feature>
<comment type="caution">
    <text evidence="8">The sequence shown here is derived from an EMBL/GenBank/DDBJ whole genome shotgun (WGS) entry which is preliminary data.</text>
</comment>
<evidence type="ECO:0000256" key="5">
    <source>
        <dbReference type="ARBA" id="ARBA00022989"/>
    </source>
</evidence>
<feature type="transmembrane region" description="Helical" evidence="7">
    <location>
        <begin position="415"/>
        <end position="433"/>
    </location>
</feature>
<feature type="transmembrane region" description="Helical" evidence="7">
    <location>
        <begin position="323"/>
        <end position="342"/>
    </location>
</feature>
<keyword evidence="9" id="KW-1185">Reference proteome</keyword>
<reference evidence="8 9" key="1">
    <citation type="submission" date="2017-07" db="EMBL/GenBank/DDBJ databases">
        <title>Sandarakinorhabdus cyanobacteriorum sp. nov., a novel bacterium isolated from cyanobacterial aggregates in a eutrophic lake.</title>
        <authorList>
            <person name="Cai H."/>
        </authorList>
    </citation>
    <scope>NUCLEOTIDE SEQUENCE [LARGE SCALE GENOMIC DNA]</scope>
    <source>
        <strain evidence="8 9">TH057</strain>
    </source>
</reference>
<dbReference type="GO" id="GO:0005886">
    <property type="term" value="C:plasma membrane"/>
    <property type="evidence" value="ECO:0007669"/>
    <property type="project" value="UniProtKB-SubCell"/>
</dbReference>
<proteinExistence type="predicted"/>
<feature type="transmembrane region" description="Helical" evidence="7">
    <location>
        <begin position="162"/>
        <end position="185"/>
    </location>
</feature>
<dbReference type="PANTHER" id="PTHR23517:SF15">
    <property type="entry name" value="PROTON-DEPENDENT OLIGOPEPTIDE FAMILY TRANSPORT PROTEIN"/>
    <property type="match status" value="1"/>
</dbReference>
<dbReference type="GO" id="GO:0022857">
    <property type="term" value="F:transmembrane transporter activity"/>
    <property type="evidence" value="ECO:0007669"/>
    <property type="project" value="InterPro"/>
</dbReference>
<dbReference type="Pfam" id="PF07690">
    <property type="entry name" value="MFS_1"/>
    <property type="match status" value="1"/>
</dbReference>
<gene>
    <name evidence="8" type="ORF">CHU93_06095</name>
</gene>
<feature type="transmembrane region" description="Helical" evidence="7">
    <location>
        <begin position="348"/>
        <end position="373"/>
    </location>
</feature>
<feature type="transmembrane region" description="Helical" evidence="7">
    <location>
        <begin position="79"/>
        <end position="96"/>
    </location>
</feature>
<evidence type="ECO:0008006" key="10">
    <source>
        <dbReference type="Google" id="ProtNLM"/>
    </source>
</evidence>
<dbReference type="InterPro" id="IPR011701">
    <property type="entry name" value="MFS"/>
</dbReference>
<evidence type="ECO:0000256" key="4">
    <source>
        <dbReference type="ARBA" id="ARBA00022692"/>
    </source>
</evidence>
<sequence length="443" mass="46921">MGERREIGGHPAGLAIVTVAEAVQAAGIYGVQALLILYMANALFTPAMLDSVGGFTAWRALLESLFGPMSLQALATQTMGLYLGLFFLTPLLGGWLGDRVWGPRLTCIIGAALATGGMVMVILPATFLPGLLVSALGAGALRCNLNAQTGHLYARDDGRRDAAFSILAAGLNTGAFLGPLLIGALGERVDWQWGFAVASGCMALAAITLMAGNGLMPPDTPHAARRSARLQHGDGRTIAALVMVMLFTSLFWLAQSQVWNVYALWGRDHLDRLVLGLEVPVSWLQAFDSLAPIMAVPPVLALWRAQAAAGRVPGELGKIGIGMALMGGAFIWLALGSGILLGQGQTPILWVVMFHLILNVGWLYLVPTVNALFSRTAPPAVTGVMLGAVQFGVFIGSTMSGWLGRFYERMAAADFWLLHAAFPLAGAALLWLVRGRLAKVLRL</sequence>
<comment type="subcellular location">
    <subcellularLocation>
        <location evidence="1">Cell membrane</location>
        <topology evidence="1">Multi-pass membrane protein</topology>
    </subcellularLocation>
</comment>
<dbReference type="EMBL" id="NOXT01000097">
    <property type="protein sequence ID" value="OYQ30906.1"/>
    <property type="molecule type" value="Genomic_DNA"/>
</dbReference>
<dbReference type="RefSeq" id="WP_094473226.1">
    <property type="nucleotide sequence ID" value="NZ_NOXT01000097.1"/>
</dbReference>
<evidence type="ECO:0000256" key="1">
    <source>
        <dbReference type="ARBA" id="ARBA00004651"/>
    </source>
</evidence>
<keyword evidence="2" id="KW-0813">Transport</keyword>
<feature type="transmembrane region" description="Helical" evidence="7">
    <location>
        <begin position="35"/>
        <end position="58"/>
    </location>
</feature>
<accession>A0A255YNS9</accession>
<name>A0A255YNS9_9SPHN</name>
<evidence type="ECO:0000313" key="9">
    <source>
        <dbReference type="Proteomes" id="UP000216991"/>
    </source>
</evidence>
<keyword evidence="4 7" id="KW-0812">Transmembrane</keyword>
<feature type="transmembrane region" description="Helical" evidence="7">
    <location>
        <begin position="380"/>
        <end position="403"/>
    </location>
</feature>
<keyword evidence="6 7" id="KW-0472">Membrane</keyword>
<dbReference type="Proteomes" id="UP000216991">
    <property type="component" value="Unassembled WGS sequence"/>
</dbReference>
<dbReference type="InterPro" id="IPR036259">
    <property type="entry name" value="MFS_trans_sf"/>
</dbReference>
<dbReference type="InterPro" id="IPR050171">
    <property type="entry name" value="MFS_Transporters"/>
</dbReference>
<feature type="transmembrane region" description="Helical" evidence="7">
    <location>
        <begin position="237"/>
        <end position="262"/>
    </location>
</feature>
<organism evidence="8 9">
    <name type="scientific">Sandarakinorhabdus cyanobacteriorum</name>
    <dbReference type="NCBI Taxonomy" id="1981098"/>
    <lineage>
        <taxon>Bacteria</taxon>
        <taxon>Pseudomonadati</taxon>
        <taxon>Pseudomonadota</taxon>
        <taxon>Alphaproteobacteria</taxon>
        <taxon>Sphingomonadales</taxon>
        <taxon>Sphingosinicellaceae</taxon>
        <taxon>Sandarakinorhabdus</taxon>
    </lineage>
</organism>
<protein>
    <recommendedName>
        <fullName evidence="10">MFS transporter</fullName>
    </recommendedName>
</protein>
<keyword evidence="5 7" id="KW-1133">Transmembrane helix</keyword>
<dbReference type="Gene3D" id="1.20.1250.20">
    <property type="entry name" value="MFS general substrate transporter like domains"/>
    <property type="match status" value="2"/>
</dbReference>
<dbReference type="PANTHER" id="PTHR23517">
    <property type="entry name" value="RESISTANCE PROTEIN MDTM, PUTATIVE-RELATED-RELATED"/>
    <property type="match status" value="1"/>
</dbReference>
<dbReference type="OrthoDB" id="9772725at2"/>
<feature type="transmembrane region" description="Helical" evidence="7">
    <location>
        <begin position="108"/>
        <end position="141"/>
    </location>
</feature>
<evidence type="ECO:0000313" key="8">
    <source>
        <dbReference type="EMBL" id="OYQ30906.1"/>
    </source>
</evidence>
<evidence type="ECO:0000256" key="3">
    <source>
        <dbReference type="ARBA" id="ARBA00022475"/>
    </source>
</evidence>
<dbReference type="AlphaFoldDB" id="A0A255YNS9"/>
<evidence type="ECO:0000256" key="7">
    <source>
        <dbReference type="SAM" id="Phobius"/>
    </source>
</evidence>
<evidence type="ECO:0000256" key="6">
    <source>
        <dbReference type="ARBA" id="ARBA00023136"/>
    </source>
</evidence>
<dbReference type="SUPFAM" id="SSF103473">
    <property type="entry name" value="MFS general substrate transporter"/>
    <property type="match status" value="1"/>
</dbReference>